<dbReference type="EMBL" id="LVLJ01002446">
    <property type="protein sequence ID" value="OAE24967.1"/>
    <property type="molecule type" value="Genomic_DNA"/>
</dbReference>
<proteinExistence type="predicted"/>
<comment type="caution">
    <text evidence="1">The sequence shown here is derived from an EMBL/GenBank/DDBJ whole genome shotgun (WGS) entry which is preliminary data.</text>
</comment>
<protein>
    <submittedName>
        <fullName evidence="1">Uncharacterized protein</fullName>
    </submittedName>
</protein>
<gene>
    <name evidence="1" type="ORF">AXG93_3545s1330</name>
</gene>
<accession>A0A176VW40</accession>
<dbReference type="Proteomes" id="UP000077202">
    <property type="component" value="Unassembled WGS sequence"/>
</dbReference>
<sequence length="75" mass="8229">MIRCKEDMILIVASASAAAVLRLAENLWNWKNPPGTADERCGIWKRARNESARRINMIGADDAAGSVVIRSSDSE</sequence>
<reference evidence="1" key="1">
    <citation type="submission" date="2016-03" db="EMBL/GenBank/DDBJ databases">
        <title>Mechanisms controlling the formation of the plant cell surface in tip-growing cells are functionally conserved among land plants.</title>
        <authorList>
            <person name="Honkanen S."/>
            <person name="Jones V.A."/>
            <person name="Morieri G."/>
            <person name="Champion C."/>
            <person name="Hetherington A.J."/>
            <person name="Kelly S."/>
            <person name="Saint-Marcoux D."/>
            <person name="Proust H."/>
            <person name="Prescott H."/>
            <person name="Dolan L."/>
        </authorList>
    </citation>
    <scope>NUCLEOTIDE SEQUENCE [LARGE SCALE GENOMIC DNA]</scope>
    <source>
        <tissue evidence="1">Whole gametophyte</tissue>
    </source>
</reference>
<dbReference type="AlphaFoldDB" id="A0A176VW40"/>
<evidence type="ECO:0000313" key="1">
    <source>
        <dbReference type="EMBL" id="OAE24967.1"/>
    </source>
</evidence>
<organism evidence="1 2">
    <name type="scientific">Marchantia polymorpha subsp. ruderalis</name>
    <dbReference type="NCBI Taxonomy" id="1480154"/>
    <lineage>
        <taxon>Eukaryota</taxon>
        <taxon>Viridiplantae</taxon>
        <taxon>Streptophyta</taxon>
        <taxon>Embryophyta</taxon>
        <taxon>Marchantiophyta</taxon>
        <taxon>Marchantiopsida</taxon>
        <taxon>Marchantiidae</taxon>
        <taxon>Marchantiales</taxon>
        <taxon>Marchantiaceae</taxon>
        <taxon>Marchantia</taxon>
    </lineage>
</organism>
<name>A0A176VW40_MARPO</name>
<evidence type="ECO:0000313" key="2">
    <source>
        <dbReference type="Proteomes" id="UP000077202"/>
    </source>
</evidence>
<keyword evidence="2" id="KW-1185">Reference proteome</keyword>